<evidence type="ECO:0000313" key="10">
    <source>
        <dbReference type="EMBL" id="KAA1397252.1"/>
    </source>
</evidence>
<dbReference type="PANTHER" id="PTHR43711">
    <property type="entry name" value="TWO-COMPONENT HISTIDINE KINASE"/>
    <property type="match status" value="1"/>
</dbReference>
<dbReference type="InterPro" id="IPR036097">
    <property type="entry name" value="HisK_dim/P_sf"/>
</dbReference>
<dbReference type="SUPFAM" id="SSF47384">
    <property type="entry name" value="Homodimeric domain of signal transducing histidine kinase"/>
    <property type="match status" value="1"/>
</dbReference>
<dbReference type="SMART" id="SM00388">
    <property type="entry name" value="HisKA"/>
    <property type="match status" value="1"/>
</dbReference>
<dbReference type="Gene3D" id="3.30.565.10">
    <property type="entry name" value="Histidine kinase-like ATPase, C-terminal domain"/>
    <property type="match status" value="1"/>
</dbReference>
<evidence type="ECO:0000256" key="1">
    <source>
        <dbReference type="ARBA" id="ARBA00000085"/>
    </source>
</evidence>
<dbReference type="SUPFAM" id="SSF55874">
    <property type="entry name" value="ATPase domain of HSP90 chaperone/DNA topoisomerase II/histidine kinase"/>
    <property type="match status" value="1"/>
</dbReference>
<dbReference type="SMART" id="SM00387">
    <property type="entry name" value="HATPase_c"/>
    <property type="match status" value="1"/>
</dbReference>
<feature type="transmembrane region" description="Helical" evidence="8">
    <location>
        <begin position="39"/>
        <end position="64"/>
    </location>
</feature>
<dbReference type="CDD" id="cd00082">
    <property type="entry name" value="HisKA"/>
    <property type="match status" value="1"/>
</dbReference>
<dbReference type="PROSITE" id="PS50109">
    <property type="entry name" value="HIS_KIN"/>
    <property type="match status" value="1"/>
</dbReference>
<sequence>MSSDTLHALVIGLLGSLGVVGVGALVLYLLRGRALTTSIVLLTLVPLVAIIVGVVGTSQFMFTAELRRTAIVWLVVTAVSVPSAIVLGSSLARAIVWEREALERERSAERSRRELLAWLSHDLRTPIAGVQAMTEALEDGVVSSPEDVKQYAQLIRAETLRLASMIDDLFEMSQINAGTLALDVGPIAVDDVVRSAVEAARPAGERHGVRLAVEGRPRGTLAVGAAPELMRVLRNLLGNAIRHTPEGSTVTVSIGSDRSEVWLRVDDSCGGIPDHDLAKVFDMGYRGSAARESDGQGAGMGLAIARGLLDAQSGSIDVRNHDTGCQFEIRLPAA</sequence>
<keyword evidence="6 10" id="KW-0418">Kinase</keyword>
<dbReference type="InterPro" id="IPR005467">
    <property type="entry name" value="His_kinase_dom"/>
</dbReference>
<proteinExistence type="predicted"/>
<dbReference type="Proteomes" id="UP000380867">
    <property type="component" value="Unassembled WGS sequence"/>
</dbReference>
<feature type="domain" description="Histidine kinase" evidence="9">
    <location>
        <begin position="118"/>
        <end position="334"/>
    </location>
</feature>
<dbReference type="Gene3D" id="1.10.287.130">
    <property type="match status" value="1"/>
</dbReference>
<dbReference type="GO" id="GO:0000155">
    <property type="term" value="F:phosphorelay sensor kinase activity"/>
    <property type="evidence" value="ECO:0007669"/>
    <property type="project" value="InterPro"/>
</dbReference>
<keyword evidence="8" id="KW-0812">Transmembrane</keyword>
<comment type="caution">
    <text evidence="10">The sequence shown here is derived from an EMBL/GenBank/DDBJ whole genome shotgun (WGS) entry which is preliminary data.</text>
</comment>
<keyword evidence="11" id="KW-1185">Reference proteome</keyword>
<evidence type="ECO:0000256" key="4">
    <source>
        <dbReference type="ARBA" id="ARBA00022553"/>
    </source>
</evidence>
<dbReference type="GO" id="GO:0005886">
    <property type="term" value="C:plasma membrane"/>
    <property type="evidence" value="ECO:0007669"/>
    <property type="project" value="UniProtKB-SubCell"/>
</dbReference>
<evidence type="ECO:0000313" key="11">
    <source>
        <dbReference type="Proteomes" id="UP000380867"/>
    </source>
</evidence>
<dbReference type="Pfam" id="PF02518">
    <property type="entry name" value="HATPase_c"/>
    <property type="match status" value="1"/>
</dbReference>
<dbReference type="PANTHER" id="PTHR43711:SF1">
    <property type="entry name" value="HISTIDINE KINASE 1"/>
    <property type="match status" value="1"/>
</dbReference>
<keyword evidence="7" id="KW-0902">Two-component regulatory system</keyword>
<comment type="subcellular location">
    <subcellularLocation>
        <location evidence="2">Cell membrane</location>
    </subcellularLocation>
</comment>
<evidence type="ECO:0000256" key="3">
    <source>
        <dbReference type="ARBA" id="ARBA00012438"/>
    </source>
</evidence>
<keyword evidence="8" id="KW-0472">Membrane</keyword>
<reference evidence="10" key="1">
    <citation type="submission" date="2019-09" db="EMBL/GenBank/DDBJ databases">
        <authorList>
            <person name="Li J."/>
        </authorList>
    </citation>
    <scope>NUCLEOTIDE SEQUENCE [LARGE SCALE GENOMIC DNA]</scope>
    <source>
        <strain evidence="10">JCM 14732</strain>
    </source>
</reference>
<dbReference type="InterPro" id="IPR004358">
    <property type="entry name" value="Sig_transdc_His_kin-like_C"/>
</dbReference>
<evidence type="ECO:0000256" key="7">
    <source>
        <dbReference type="ARBA" id="ARBA00023012"/>
    </source>
</evidence>
<dbReference type="Pfam" id="PF00512">
    <property type="entry name" value="HisKA"/>
    <property type="match status" value="1"/>
</dbReference>
<dbReference type="InterPro" id="IPR003594">
    <property type="entry name" value="HATPase_dom"/>
</dbReference>
<comment type="catalytic activity">
    <reaction evidence="1">
        <text>ATP + protein L-histidine = ADP + protein N-phospho-L-histidine.</text>
        <dbReference type="EC" id="2.7.13.3"/>
    </reaction>
</comment>
<dbReference type="CDD" id="cd00075">
    <property type="entry name" value="HATPase"/>
    <property type="match status" value="1"/>
</dbReference>
<accession>A0A5M4FDC2</accession>
<evidence type="ECO:0000259" key="9">
    <source>
        <dbReference type="PROSITE" id="PS50109"/>
    </source>
</evidence>
<dbReference type="EC" id="2.7.13.3" evidence="3"/>
<name>A0A5M4FDC2_9ACTN</name>
<evidence type="ECO:0000256" key="2">
    <source>
        <dbReference type="ARBA" id="ARBA00004236"/>
    </source>
</evidence>
<evidence type="ECO:0000256" key="8">
    <source>
        <dbReference type="SAM" id="Phobius"/>
    </source>
</evidence>
<dbReference type="InterPro" id="IPR003661">
    <property type="entry name" value="HisK_dim/P_dom"/>
</dbReference>
<organism evidence="10 11">
    <name type="scientific">Aeromicrobium ginsengisoli</name>
    <dbReference type="NCBI Taxonomy" id="363867"/>
    <lineage>
        <taxon>Bacteria</taxon>
        <taxon>Bacillati</taxon>
        <taxon>Actinomycetota</taxon>
        <taxon>Actinomycetes</taxon>
        <taxon>Propionibacteriales</taxon>
        <taxon>Nocardioidaceae</taxon>
        <taxon>Aeromicrobium</taxon>
    </lineage>
</organism>
<keyword evidence="5" id="KW-0808">Transferase</keyword>
<feature type="transmembrane region" description="Helical" evidence="8">
    <location>
        <begin position="6"/>
        <end position="30"/>
    </location>
</feature>
<evidence type="ECO:0000256" key="5">
    <source>
        <dbReference type="ARBA" id="ARBA00022679"/>
    </source>
</evidence>
<dbReference type="RefSeq" id="WP_149688735.1">
    <property type="nucleotide sequence ID" value="NZ_SDPQ02000002.1"/>
</dbReference>
<feature type="transmembrane region" description="Helical" evidence="8">
    <location>
        <begin position="70"/>
        <end position="96"/>
    </location>
</feature>
<gene>
    <name evidence="10" type="ORF">ESP70_007590</name>
</gene>
<evidence type="ECO:0000256" key="6">
    <source>
        <dbReference type="ARBA" id="ARBA00022777"/>
    </source>
</evidence>
<dbReference type="InterPro" id="IPR036890">
    <property type="entry name" value="HATPase_C_sf"/>
</dbReference>
<dbReference type="PRINTS" id="PR00344">
    <property type="entry name" value="BCTRLSENSOR"/>
</dbReference>
<dbReference type="OrthoDB" id="9757990at2"/>
<keyword evidence="4" id="KW-0597">Phosphoprotein</keyword>
<dbReference type="AlphaFoldDB" id="A0A5M4FDC2"/>
<keyword evidence="8" id="KW-1133">Transmembrane helix</keyword>
<protein>
    <recommendedName>
        <fullName evidence="3">histidine kinase</fullName>
        <ecNumber evidence="3">2.7.13.3</ecNumber>
    </recommendedName>
</protein>
<dbReference type="InterPro" id="IPR050736">
    <property type="entry name" value="Sensor_HK_Regulatory"/>
</dbReference>
<dbReference type="EMBL" id="SDPQ02000002">
    <property type="protein sequence ID" value="KAA1397252.1"/>
    <property type="molecule type" value="Genomic_DNA"/>
</dbReference>